<protein>
    <submittedName>
        <fullName evidence="2">Uncharacterized protein</fullName>
    </submittedName>
</protein>
<dbReference type="Proteomes" id="UP001165069">
    <property type="component" value="Unassembled WGS sequence"/>
</dbReference>
<dbReference type="EMBL" id="BSDE01000002">
    <property type="protein sequence ID" value="GLH72670.1"/>
    <property type="molecule type" value="Genomic_DNA"/>
</dbReference>
<organism evidence="2 3">
    <name type="scientific">Geothrix limicola</name>
    <dbReference type="NCBI Taxonomy" id="2927978"/>
    <lineage>
        <taxon>Bacteria</taxon>
        <taxon>Pseudomonadati</taxon>
        <taxon>Acidobacteriota</taxon>
        <taxon>Holophagae</taxon>
        <taxon>Holophagales</taxon>
        <taxon>Holophagaceae</taxon>
        <taxon>Geothrix</taxon>
    </lineage>
</organism>
<sequence>MDDFELHLTHALRRQEAPAGFADRVLLAARARRQRRWGWLAAASLALMILPAGYAYHVHTERQRAEAQLRLALSITSGKLNLAFKHLNAEPEQP</sequence>
<accession>A0ABQ5QCU7</accession>
<evidence type="ECO:0000313" key="2">
    <source>
        <dbReference type="EMBL" id="GLH72670.1"/>
    </source>
</evidence>
<proteinExistence type="predicted"/>
<keyword evidence="3" id="KW-1185">Reference proteome</keyword>
<keyword evidence="1" id="KW-0472">Membrane</keyword>
<evidence type="ECO:0000313" key="3">
    <source>
        <dbReference type="Proteomes" id="UP001165069"/>
    </source>
</evidence>
<reference evidence="2 3" key="1">
    <citation type="journal article" date="2023" name="Antonie Van Leeuwenhoek">
        <title>Mesoterricola silvestris gen. nov., sp. nov., Mesoterricola sediminis sp. nov., Geothrix oryzae sp. nov., Geothrix edaphica sp. nov., Geothrix rubra sp. nov., and Geothrix limicola sp. nov., six novel members of Acidobacteriota isolated from soils.</title>
        <authorList>
            <person name="Itoh H."/>
            <person name="Sugisawa Y."/>
            <person name="Mise K."/>
            <person name="Xu Z."/>
            <person name="Kuniyasu M."/>
            <person name="Ushijima N."/>
            <person name="Kawano K."/>
            <person name="Kobayashi E."/>
            <person name="Shiratori Y."/>
            <person name="Masuda Y."/>
            <person name="Senoo K."/>
        </authorList>
    </citation>
    <scope>NUCLEOTIDE SEQUENCE [LARGE SCALE GENOMIC DNA]</scope>
    <source>
        <strain evidence="2 3">Red804</strain>
    </source>
</reference>
<evidence type="ECO:0000256" key="1">
    <source>
        <dbReference type="SAM" id="Phobius"/>
    </source>
</evidence>
<comment type="caution">
    <text evidence="2">The sequence shown here is derived from an EMBL/GenBank/DDBJ whole genome shotgun (WGS) entry which is preliminary data.</text>
</comment>
<dbReference type="RefSeq" id="WP_285571681.1">
    <property type="nucleotide sequence ID" value="NZ_BSDE01000002.1"/>
</dbReference>
<keyword evidence="1" id="KW-1133">Transmembrane helix</keyword>
<feature type="transmembrane region" description="Helical" evidence="1">
    <location>
        <begin position="37"/>
        <end position="56"/>
    </location>
</feature>
<name>A0ABQ5QCU7_9BACT</name>
<gene>
    <name evidence="2" type="ORF">GETHLI_11720</name>
</gene>
<keyword evidence="1" id="KW-0812">Transmembrane</keyword>